<sequence>MAKSSHSSPIDLAGEGSLSNAVRSRGAGGLSGTDQAAISDILGGGRSTLAPIARGKPALPPGPTPPAVHSTPIEPGPREDRKRGTVVTSVADIGDLVRQARVRLGFNQQRFADIAGVGRRFVSELEAGKGSVETERLLRCCLAAGIDLFARPRQS</sequence>
<feature type="domain" description="HTH cro/C1-type" evidence="2">
    <location>
        <begin position="97"/>
        <end position="149"/>
    </location>
</feature>
<accession>A0ABQ1FDU4</accession>
<dbReference type="PROSITE" id="PS50943">
    <property type="entry name" value="HTH_CROC1"/>
    <property type="match status" value="1"/>
</dbReference>
<dbReference type="Proteomes" id="UP000628109">
    <property type="component" value="Unassembled WGS sequence"/>
</dbReference>
<evidence type="ECO:0000256" key="1">
    <source>
        <dbReference type="SAM" id="MobiDB-lite"/>
    </source>
</evidence>
<gene>
    <name evidence="3" type="ORF">GCM10019071_42120</name>
</gene>
<dbReference type="InterPro" id="IPR010982">
    <property type="entry name" value="Lambda_DNA-bd_dom_sf"/>
</dbReference>
<feature type="region of interest" description="Disordered" evidence="1">
    <location>
        <begin position="1"/>
        <end position="85"/>
    </location>
</feature>
<dbReference type="SMART" id="SM00530">
    <property type="entry name" value="HTH_XRE"/>
    <property type="match status" value="1"/>
</dbReference>
<evidence type="ECO:0000313" key="3">
    <source>
        <dbReference type="EMBL" id="GGA07081.1"/>
    </source>
</evidence>
<dbReference type="EMBL" id="BMDU01000015">
    <property type="protein sequence ID" value="GGA07081.1"/>
    <property type="molecule type" value="Genomic_DNA"/>
</dbReference>
<proteinExistence type="predicted"/>
<evidence type="ECO:0000313" key="4">
    <source>
        <dbReference type="Proteomes" id="UP000628109"/>
    </source>
</evidence>
<dbReference type="Pfam" id="PF01381">
    <property type="entry name" value="HTH_3"/>
    <property type="match status" value="1"/>
</dbReference>
<reference evidence="4" key="1">
    <citation type="journal article" date="2019" name="Int. J. Syst. Evol. Microbiol.">
        <title>The Global Catalogue of Microorganisms (GCM) 10K type strain sequencing project: providing services to taxonomists for standard genome sequencing and annotation.</title>
        <authorList>
            <consortium name="The Broad Institute Genomics Platform"/>
            <consortium name="The Broad Institute Genome Sequencing Center for Infectious Disease"/>
            <person name="Wu L."/>
            <person name="Ma J."/>
        </authorList>
    </citation>
    <scope>NUCLEOTIDE SEQUENCE [LARGE SCALE GENOMIC DNA]</scope>
    <source>
        <strain evidence="4">CCM 7327</strain>
    </source>
</reference>
<comment type="caution">
    <text evidence="3">The sequence shown here is derived from an EMBL/GenBank/DDBJ whole genome shotgun (WGS) entry which is preliminary data.</text>
</comment>
<evidence type="ECO:0000259" key="2">
    <source>
        <dbReference type="PROSITE" id="PS50943"/>
    </source>
</evidence>
<dbReference type="SUPFAM" id="SSF47413">
    <property type="entry name" value="lambda repressor-like DNA-binding domains"/>
    <property type="match status" value="1"/>
</dbReference>
<dbReference type="Gene3D" id="1.10.260.40">
    <property type="entry name" value="lambda repressor-like DNA-binding domains"/>
    <property type="match status" value="1"/>
</dbReference>
<organism evidence="3 4">
    <name type="scientific">Sphingobium fuliginis (strain ATCC 27551)</name>
    <dbReference type="NCBI Taxonomy" id="336203"/>
    <lineage>
        <taxon>Bacteria</taxon>
        <taxon>Pseudomonadati</taxon>
        <taxon>Pseudomonadota</taxon>
        <taxon>Alphaproteobacteria</taxon>
        <taxon>Sphingomonadales</taxon>
        <taxon>Sphingomonadaceae</taxon>
        <taxon>Sphingobium</taxon>
    </lineage>
</organism>
<dbReference type="CDD" id="cd00093">
    <property type="entry name" value="HTH_XRE"/>
    <property type="match status" value="1"/>
</dbReference>
<name>A0ABQ1FDU4_SPHSA</name>
<dbReference type="RefSeq" id="WP_204369917.1">
    <property type="nucleotide sequence ID" value="NZ_BMDU01000015.1"/>
</dbReference>
<keyword evidence="4" id="KW-1185">Reference proteome</keyword>
<protein>
    <recommendedName>
        <fullName evidence="2">HTH cro/C1-type domain-containing protein</fullName>
    </recommendedName>
</protein>
<dbReference type="InterPro" id="IPR001387">
    <property type="entry name" value="Cro/C1-type_HTH"/>
</dbReference>